<organism evidence="2 3">
    <name type="scientific">Linnemannia exigua</name>
    <dbReference type="NCBI Taxonomy" id="604196"/>
    <lineage>
        <taxon>Eukaryota</taxon>
        <taxon>Fungi</taxon>
        <taxon>Fungi incertae sedis</taxon>
        <taxon>Mucoromycota</taxon>
        <taxon>Mortierellomycotina</taxon>
        <taxon>Mortierellomycetes</taxon>
        <taxon>Mortierellales</taxon>
        <taxon>Mortierellaceae</taxon>
        <taxon>Linnemannia</taxon>
    </lineage>
</organism>
<feature type="compositionally biased region" description="Polar residues" evidence="1">
    <location>
        <begin position="16"/>
        <end position="25"/>
    </location>
</feature>
<feature type="compositionally biased region" description="Basic and acidic residues" evidence="1">
    <location>
        <begin position="1"/>
        <end position="11"/>
    </location>
</feature>
<keyword evidence="3" id="KW-1185">Reference proteome</keyword>
<feature type="region of interest" description="Disordered" evidence="1">
    <location>
        <begin position="1"/>
        <end position="25"/>
    </location>
</feature>
<gene>
    <name evidence="2" type="ORF">BGZ95_011956</name>
</gene>
<name>A0AAD4H598_9FUNG</name>
<dbReference type="AlphaFoldDB" id="A0AAD4H598"/>
<evidence type="ECO:0000313" key="2">
    <source>
        <dbReference type="EMBL" id="KAG0272299.1"/>
    </source>
</evidence>
<comment type="caution">
    <text evidence="2">The sequence shown here is derived from an EMBL/GenBank/DDBJ whole genome shotgun (WGS) entry which is preliminary data.</text>
</comment>
<accession>A0AAD4H598</accession>
<dbReference type="EMBL" id="JAAAIL010000954">
    <property type="protein sequence ID" value="KAG0272299.1"/>
    <property type="molecule type" value="Genomic_DNA"/>
</dbReference>
<proteinExistence type="predicted"/>
<evidence type="ECO:0000256" key="1">
    <source>
        <dbReference type="SAM" id="MobiDB-lite"/>
    </source>
</evidence>
<dbReference type="Proteomes" id="UP001194580">
    <property type="component" value="Unassembled WGS sequence"/>
</dbReference>
<sequence>MFTSKEKKASDGFRPTTPSLTQSGSARVKESRFVLLEQATRNLFLSSIRKKDRTVPNAIASIQFGSIGVLVPQDRQGSTTPVSIDSSVKDLLPLPKVDPQHPIAPSVTEANSKDLAHSASINLQSTSTSTIAESKTEVPVLSEAASGDSASVFPQNVAAPSHQVPLPAPGARLETTMQLTYCNQLLRTHLSPSSATTGITVGQDLSQQAVNSLLQNIEEQEEIRELAIKVVEEFVMDDLKNVEEISEVVLLGPFLTQ</sequence>
<reference evidence="2" key="1">
    <citation type="journal article" date="2020" name="Fungal Divers.">
        <title>Resolving the Mortierellaceae phylogeny through synthesis of multi-gene phylogenetics and phylogenomics.</title>
        <authorList>
            <person name="Vandepol N."/>
            <person name="Liber J."/>
            <person name="Desiro A."/>
            <person name="Na H."/>
            <person name="Kennedy M."/>
            <person name="Barry K."/>
            <person name="Grigoriev I.V."/>
            <person name="Miller A.N."/>
            <person name="O'Donnell K."/>
            <person name="Stajich J.E."/>
            <person name="Bonito G."/>
        </authorList>
    </citation>
    <scope>NUCLEOTIDE SEQUENCE</scope>
    <source>
        <strain evidence="2">NRRL 28262</strain>
    </source>
</reference>
<evidence type="ECO:0000313" key="3">
    <source>
        <dbReference type="Proteomes" id="UP001194580"/>
    </source>
</evidence>
<protein>
    <submittedName>
        <fullName evidence="2">Uncharacterized protein</fullName>
    </submittedName>
</protein>
<feature type="non-terminal residue" evidence="2">
    <location>
        <position position="257"/>
    </location>
</feature>